<reference evidence="4" key="1">
    <citation type="submission" date="2015-05" db="EMBL/GenBank/DDBJ databases">
        <authorList>
            <person name="Manzano-Marin A."/>
        </authorList>
    </citation>
    <scope>NUCLEOTIDE SEQUENCE [LARGE SCALE GENOMIC DNA]</scope>
    <source>
        <strain evidence="4">officinalis</strain>
    </source>
</reference>
<dbReference type="InterPro" id="IPR020904">
    <property type="entry name" value="Sc_DH/Rdtase_CS"/>
</dbReference>
<sequence length="250" mass="27557">MTKYQPKQNILNNKTILITGASSGIGREAAITYSYFGASIILIGRTKEKLNIVKSEIRKQTGRSSAIYILDLLTATKETYKLLVKNIKKEHQFLNGVLHNASILGEISLIKNQSSVTWHNVMQVNINGPFMLTQALLPFLLKTNNASLVYTSSSVGKKGRAGWGAYAVSKFATEGLMQILADEYKETNLRVNSINPGAVNTNMRANAFPLEDPLKLKTPTDIMPAYIYLMSDDSLGKTGISFDAQSDNFI</sequence>
<dbReference type="Proteomes" id="UP000242301">
    <property type="component" value="Unassembled WGS sequence"/>
</dbReference>
<evidence type="ECO:0000256" key="2">
    <source>
        <dbReference type="ARBA" id="ARBA00023002"/>
    </source>
</evidence>
<proteinExistence type="inferred from homology"/>
<dbReference type="Gene3D" id="3.40.50.720">
    <property type="entry name" value="NAD(P)-binding Rossmann-like Domain"/>
    <property type="match status" value="1"/>
</dbReference>
<dbReference type="EMBL" id="CVRF01000003">
    <property type="protein sequence ID" value="CRK85873.1"/>
    <property type="molecule type" value="Genomic_DNA"/>
</dbReference>
<organism evidence="3 4">
    <name type="scientific">Candidatus Providencia siddallii</name>
    <dbReference type="NCBI Taxonomy" id="1715285"/>
    <lineage>
        <taxon>Bacteria</taxon>
        <taxon>Pseudomonadati</taxon>
        <taxon>Pseudomonadota</taxon>
        <taxon>Gammaproteobacteria</taxon>
        <taxon>Enterobacterales</taxon>
        <taxon>Morganellaceae</taxon>
        <taxon>Providencia</taxon>
    </lineage>
</organism>
<protein>
    <submittedName>
        <fullName evidence="3">Uncharacterized oxidoreductase YciK</fullName>
        <ecNumber evidence="3">1.-.-.-</ecNumber>
    </submittedName>
</protein>
<dbReference type="GO" id="GO:0016491">
    <property type="term" value="F:oxidoreductase activity"/>
    <property type="evidence" value="ECO:0007669"/>
    <property type="project" value="UniProtKB-KW"/>
</dbReference>
<keyword evidence="4" id="KW-1185">Reference proteome</keyword>
<accession>A0A0M6W7Q9</accession>
<dbReference type="PROSITE" id="PS00061">
    <property type="entry name" value="ADH_SHORT"/>
    <property type="match status" value="1"/>
</dbReference>
<dbReference type="AlphaFoldDB" id="A0A0M6W7Q9"/>
<evidence type="ECO:0000313" key="4">
    <source>
        <dbReference type="Proteomes" id="UP000242301"/>
    </source>
</evidence>
<dbReference type="InterPro" id="IPR002347">
    <property type="entry name" value="SDR_fam"/>
</dbReference>
<dbReference type="PANTHER" id="PTHR42901">
    <property type="entry name" value="ALCOHOL DEHYDROGENASE"/>
    <property type="match status" value="1"/>
</dbReference>
<dbReference type="NCBIfam" id="NF006509">
    <property type="entry name" value="PRK08945.1"/>
    <property type="match status" value="1"/>
</dbReference>
<comment type="similarity">
    <text evidence="1">Belongs to the short-chain dehydrogenases/reductases (SDR) family.</text>
</comment>
<dbReference type="Pfam" id="PF00106">
    <property type="entry name" value="adh_short"/>
    <property type="match status" value="1"/>
</dbReference>
<keyword evidence="2 3" id="KW-0560">Oxidoreductase</keyword>
<dbReference type="SUPFAM" id="SSF51735">
    <property type="entry name" value="NAD(P)-binding Rossmann-fold domains"/>
    <property type="match status" value="1"/>
</dbReference>
<gene>
    <name evidence="3" type="primary">yciK</name>
    <name evidence="3" type="ORF">SOFFGTOCOR_0465</name>
</gene>
<dbReference type="InterPro" id="IPR036291">
    <property type="entry name" value="NAD(P)-bd_dom_sf"/>
</dbReference>
<evidence type="ECO:0000313" key="3">
    <source>
        <dbReference type="EMBL" id="CRK85873.1"/>
    </source>
</evidence>
<name>A0A0M6W7Q9_9GAMM</name>
<evidence type="ECO:0000256" key="1">
    <source>
        <dbReference type="ARBA" id="ARBA00006484"/>
    </source>
</evidence>
<dbReference type="EC" id="1.-.-.-" evidence="3"/>
<dbReference type="STRING" id="1715285.SOFFGTOCOR_0465"/>
<dbReference type="PANTHER" id="PTHR42901:SF1">
    <property type="entry name" value="ALCOHOL DEHYDROGENASE"/>
    <property type="match status" value="1"/>
</dbReference>
<dbReference type="PRINTS" id="PR00081">
    <property type="entry name" value="GDHRDH"/>
</dbReference>